<dbReference type="Pfam" id="PF02922">
    <property type="entry name" value="CBM_48"/>
    <property type="match status" value="1"/>
</dbReference>
<evidence type="ECO:0000313" key="6">
    <source>
        <dbReference type="Proteomes" id="UP000572540"/>
    </source>
</evidence>
<dbReference type="InterPro" id="IPR004193">
    <property type="entry name" value="Glyco_hydro_13_N"/>
</dbReference>
<evidence type="ECO:0000256" key="1">
    <source>
        <dbReference type="ARBA" id="ARBA00008061"/>
    </source>
</evidence>
<keyword evidence="3 5" id="KW-0326">Glycosidase</keyword>
<feature type="domain" description="Glycosyl hydrolase family 13 catalytic" evidence="4">
    <location>
        <begin position="172"/>
        <end position="572"/>
    </location>
</feature>
<evidence type="ECO:0000313" key="5">
    <source>
        <dbReference type="EMBL" id="NYH14606.1"/>
    </source>
</evidence>
<dbReference type="PANTHER" id="PTHR43002">
    <property type="entry name" value="GLYCOGEN DEBRANCHING ENZYME"/>
    <property type="match status" value="1"/>
</dbReference>
<dbReference type="GO" id="GO:0004135">
    <property type="term" value="F:amylo-alpha-1,6-glucosidase activity"/>
    <property type="evidence" value="ECO:0007669"/>
    <property type="project" value="InterPro"/>
</dbReference>
<dbReference type="CDD" id="cd02856">
    <property type="entry name" value="E_set_GDE_Isoamylase_N"/>
    <property type="match status" value="1"/>
</dbReference>
<dbReference type="GO" id="GO:0005980">
    <property type="term" value="P:glycogen catabolic process"/>
    <property type="evidence" value="ECO:0007669"/>
    <property type="project" value="InterPro"/>
</dbReference>
<dbReference type="NCBIfam" id="TIGR02100">
    <property type="entry name" value="glgX_debranch"/>
    <property type="match status" value="1"/>
</dbReference>
<dbReference type="Proteomes" id="UP000572540">
    <property type="component" value="Unassembled WGS sequence"/>
</dbReference>
<comment type="caution">
    <text evidence="5">The sequence shown here is derived from an EMBL/GenBank/DDBJ whole genome shotgun (WGS) entry which is preliminary data.</text>
</comment>
<dbReference type="SUPFAM" id="SSF51011">
    <property type="entry name" value="Glycosyl hydrolase domain"/>
    <property type="match status" value="1"/>
</dbReference>
<dbReference type="InterPro" id="IPR006047">
    <property type="entry name" value="GH13_cat_dom"/>
</dbReference>
<evidence type="ECO:0000256" key="2">
    <source>
        <dbReference type="ARBA" id="ARBA00022801"/>
    </source>
</evidence>
<dbReference type="InterPro" id="IPR011837">
    <property type="entry name" value="Glycogen_debranch_GlgX"/>
</dbReference>
<dbReference type="InterPro" id="IPR017853">
    <property type="entry name" value="GH"/>
</dbReference>
<dbReference type="Gene3D" id="2.60.40.10">
    <property type="entry name" value="Immunoglobulins"/>
    <property type="match status" value="1"/>
</dbReference>
<name>A0A7Y9W5D8_9BURK</name>
<dbReference type="EMBL" id="JACCAU010000001">
    <property type="protein sequence ID" value="NYH14606.1"/>
    <property type="molecule type" value="Genomic_DNA"/>
</dbReference>
<proteinExistence type="inferred from homology"/>
<dbReference type="InterPro" id="IPR044505">
    <property type="entry name" value="GlgX_Isoamylase_N_E_set"/>
</dbReference>
<dbReference type="AlphaFoldDB" id="A0A7Y9W5D8"/>
<dbReference type="InterPro" id="IPR013783">
    <property type="entry name" value="Ig-like_fold"/>
</dbReference>
<dbReference type="Gene3D" id="3.20.20.80">
    <property type="entry name" value="Glycosidases"/>
    <property type="match status" value="1"/>
</dbReference>
<evidence type="ECO:0000256" key="3">
    <source>
        <dbReference type="ARBA" id="ARBA00023295"/>
    </source>
</evidence>
<keyword evidence="2 5" id="KW-0378">Hydrolase</keyword>
<dbReference type="CDD" id="cd11326">
    <property type="entry name" value="AmyAc_Glg_debranch"/>
    <property type="match status" value="1"/>
</dbReference>
<evidence type="ECO:0000259" key="4">
    <source>
        <dbReference type="SMART" id="SM00642"/>
    </source>
</evidence>
<protein>
    <submittedName>
        <fullName evidence="5">Glycogen operon protein</fullName>
        <ecNumber evidence="5">3.2.1.-</ecNumber>
    </submittedName>
</protein>
<sequence>MSIARNLTTGAPYPLGAHWDGRGVNFALVAPHARAVELCLFDAEGHGELARLALPGNEHGVWHGYLEGGEPGLVYGYRVDGPYAPQHGHRFNPNKVLLDPYARLVVGQYRGQDGFNGHDASNARQPDPADNAAIALKARVVHEPYDWRGDTPPRVPLAETILYEVHPKGLTQRHPDVAARSRGTYAGLASTAMLDHLQTLGVTTVSLLPVHHRADEARLQRAELSNYWGYSSIAFFAPETRYWSGRQGSTPISEFRDMVRALHTRHIEVILDVVYNHTAETDEHGPTLSFRGIDNALYYRLRADNAALYENWTGCGNCLDLAEPRVLQLVMDSLRYWVEEMHVDGFRFDLAPILARGAHSFSATAAFLTAVRQDPVLARVKLIAEPWDIGPDGYQLGRFPAGWLEWNDRYRDTMRAFWLHQERSLGDFARCFAASSDCFRHDTRLPSASVNFIAAHDGFTLRDLVSYNHKHNDANGEHNRDGHHHNHSWNCGVEGETTDHAVLRLRTLLQRALLATLFFSQGTPMLLAGDEIGRTQRGNNNAYGQDNAVSWLDWAEADLELAAYTARLIALRKRYPALRHAHWYDGAPQADGHPDIAWLTPDGHALTVAEWEARSRCCIGIRLGAAGDEPCLLLFNARAHAVDFTLPRGTWRVLLDSTDPGIEPYPAEVRLTMPAHGVLMAVSSADATRSP</sequence>
<dbReference type="RefSeq" id="WP_179710023.1">
    <property type="nucleotide sequence ID" value="NZ_JACCAU010000001.1"/>
</dbReference>
<dbReference type="InterPro" id="IPR013780">
    <property type="entry name" value="Glyco_hydro_b"/>
</dbReference>
<dbReference type="SMART" id="SM00642">
    <property type="entry name" value="Aamy"/>
    <property type="match status" value="1"/>
</dbReference>
<accession>A0A7Y9W5D8</accession>
<dbReference type="SUPFAM" id="SSF51445">
    <property type="entry name" value="(Trans)glycosidases"/>
    <property type="match status" value="1"/>
</dbReference>
<dbReference type="SUPFAM" id="SSF81296">
    <property type="entry name" value="E set domains"/>
    <property type="match status" value="1"/>
</dbReference>
<organism evidence="5 6">
    <name type="scientific">Paraburkholderia bryophila</name>
    <dbReference type="NCBI Taxonomy" id="420952"/>
    <lineage>
        <taxon>Bacteria</taxon>
        <taxon>Pseudomonadati</taxon>
        <taxon>Pseudomonadota</taxon>
        <taxon>Betaproteobacteria</taxon>
        <taxon>Burkholderiales</taxon>
        <taxon>Burkholderiaceae</taxon>
        <taxon>Paraburkholderia</taxon>
    </lineage>
</organism>
<comment type="similarity">
    <text evidence="1">Belongs to the glycosyl hydrolase 13 family.</text>
</comment>
<gene>
    <name evidence="5" type="ORF">GGD41_001834</name>
</gene>
<reference evidence="5 6" key="1">
    <citation type="submission" date="2020-07" db="EMBL/GenBank/DDBJ databases">
        <title>Exploring microbial biodiversity for novel pathways involved in the catabolism of aromatic compounds derived from lignin.</title>
        <authorList>
            <person name="Elkins J."/>
        </authorList>
    </citation>
    <scope>NUCLEOTIDE SEQUENCE [LARGE SCALE GENOMIC DNA]</scope>
    <source>
        <strain evidence="5 6">H2C3B</strain>
    </source>
</reference>
<dbReference type="Gene3D" id="2.60.40.1180">
    <property type="entry name" value="Golgi alpha-mannosidase II"/>
    <property type="match status" value="1"/>
</dbReference>
<dbReference type="InterPro" id="IPR014756">
    <property type="entry name" value="Ig_E-set"/>
</dbReference>
<dbReference type="EC" id="3.2.1.-" evidence="5"/>